<dbReference type="Pfam" id="PF00534">
    <property type="entry name" value="Glycos_transf_1"/>
    <property type="match status" value="1"/>
</dbReference>
<protein>
    <submittedName>
        <fullName evidence="6">GDP-mannose-dependent alpha-(1-6)-phosphatidylinositol monomannoside mannosyltransferase</fullName>
    </submittedName>
</protein>
<dbReference type="GO" id="GO:1901137">
    <property type="term" value="P:carbohydrate derivative biosynthetic process"/>
    <property type="evidence" value="ECO:0007669"/>
    <property type="project" value="UniProtKB-ARBA"/>
</dbReference>
<dbReference type="GO" id="GO:0016758">
    <property type="term" value="F:hexosyltransferase activity"/>
    <property type="evidence" value="ECO:0007669"/>
    <property type="project" value="TreeGrafter"/>
</dbReference>
<evidence type="ECO:0000313" key="7">
    <source>
        <dbReference type="Proteomes" id="UP000634476"/>
    </source>
</evidence>
<dbReference type="PANTHER" id="PTHR45947:SF3">
    <property type="entry name" value="SULFOQUINOVOSYL TRANSFERASE SQD2"/>
    <property type="match status" value="1"/>
</dbReference>
<feature type="region of interest" description="Disordered" evidence="3">
    <location>
        <begin position="170"/>
        <end position="202"/>
    </location>
</feature>
<dbReference type="SUPFAM" id="SSF53756">
    <property type="entry name" value="UDP-Glycosyltransferase/glycogen phosphorylase"/>
    <property type="match status" value="1"/>
</dbReference>
<dbReference type="PROSITE" id="PS51257">
    <property type="entry name" value="PROKAR_LIPOPROTEIN"/>
    <property type="match status" value="1"/>
</dbReference>
<evidence type="ECO:0000256" key="3">
    <source>
        <dbReference type="SAM" id="MobiDB-lite"/>
    </source>
</evidence>
<reference evidence="6" key="1">
    <citation type="submission" date="2021-01" db="EMBL/GenBank/DDBJ databases">
        <title>Whole genome shotgun sequence of Planobispora takensis NBRC 109077.</title>
        <authorList>
            <person name="Komaki H."/>
            <person name="Tamura T."/>
        </authorList>
    </citation>
    <scope>NUCLEOTIDE SEQUENCE</scope>
    <source>
        <strain evidence="6">NBRC 109077</strain>
    </source>
</reference>
<comment type="caution">
    <text evidence="6">The sequence shown here is derived from an EMBL/GenBank/DDBJ whole genome shotgun (WGS) entry which is preliminary data.</text>
</comment>
<dbReference type="PANTHER" id="PTHR45947">
    <property type="entry name" value="SULFOQUINOVOSYL TRANSFERASE SQD2"/>
    <property type="match status" value="1"/>
</dbReference>
<feature type="domain" description="Glycosyl transferase family 1" evidence="4">
    <location>
        <begin position="222"/>
        <end position="393"/>
    </location>
</feature>
<evidence type="ECO:0000256" key="1">
    <source>
        <dbReference type="ARBA" id="ARBA00022676"/>
    </source>
</evidence>
<evidence type="ECO:0000313" key="6">
    <source>
        <dbReference type="EMBL" id="GII01954.1"/>
    </source>
</evidence>
<sequence>MKRTLIVTNDFPPRPGGIQSFVHGLAACLPPESVVVYAPRWPGCEDFDARQPYPVVRHPTSLMLPTRAVARRAGELVARFGCETAVFGAAAPLGLLAPRMRAAGVGRVIMLTHGHEASWARVPVARRMLARIGAHADVVTYLGEYTRRLLATVIPEGKLVRLTPGVDTEVFSPETAAGPARRPDGDPGTGAPAAAGSVLPTSDGSAFPVRPGSGSGDFTISRVLAALGTGPVVVCVSRLVPRKGQDVLIRAWPRVLRAVPEAKLLLVGGGPYRGRLERLVASLDLGSSVVLTGSVGAADLPRFFALGDVFAMPCRTRLGGIDVEGLGIVYLEASASGLPVVAGSSGGAPDAVVHGETGLVVDGTSPRAVGEALVDLLGDPARARAMGRRGREWVAREWGWDLVAARFAELLEPAQTP</sequence>
<dbReference type="CDD" id="cd03801">
    <property type="entry name" value="GT4_PimA-like"/>
    <property type="match status" value="1"/>
</dbReference>
<dbReference type="AlphaFoldDB" id="A0A8J3T6M8"/>
<dbReference type="InterPro" id="IPR001296">
    <property type="entry name" value="Glyco_trans_1"/>
</dbReference>
<dbReference type="Proteomes" id="UP000634476">
    <property type="component" value="Unassembled WGS sequence"/>
</dbReference>
<dbReference type="EMBL" id="BOOK01000029">
    <property type="protein sequence ID" value="GII01954.1"/>
    <property type="molecule type" value="Genomic_DNA"/>
</dbReference>
<keyword evidence="7" id="KW-1185">Reference proteome</keyword>
<keyword evidence="1 6" id="KW-0328">Glycosyltransferase</keyword>
<dbReference type="FunFam" id="3.40.50.2000:FF:000069">
    <property type="entry name" value="Alpha-(1-6)-phosphatidylinositol monomannoside mannosyltransferase"/>
    <property type="match status" value="1"/>
</dbReference>
<keyword evidence="2" id="KW-0808">Transferase</keyword>
<dbReference type="InterPro" id="IPR050194">
    <property type="entry name" value="Glycosyltransferase_grp1"/>
</dbReference>
<evidence type="ECO:0000259" key="5">
    <source>
        <dbReference type="Pfam" id="PF13439"/>
    </source>
</evidence>
<proteinExistence type="predicted"/>
<name>A0A8J3T6M8_9ACTN</name>
<gene>
    <name evidence="6" type="primary">pimB</name>
    <name evidence="6" type="ORF">Pta02_39620</name>
</gene>
<dbReference type="InterPro" id="IPR028098">
    <property type="entry name" value="Glyco_trans_4-like_N"/>
</dbReference>
<organism evidence="6 7">
    <name type="scientific">Planobispora takensis</name>
    <dbReference type="NCBI Taxonomy" id="1367882"/>
    <lineage>
        <taxon>Bacteria</taxon>
        <taxon>Bacillati</taxon>
        <taxon>Actinomycetota</taxon>
        <taxon>Actinomycetes</taxon>
        <taxon>Streptosporangiales</taxon>
        <taxon>Streptosporangiaceae</taxon>
        <taxon>Planobispora</taxon>
    </lineage>
</organism>
<evidence type="ECO:0000259" key="4">
    <source>
        <dbReference type="Pfam" id="PF00534"/>
    </source>
</evidence>
<evidence type="ECO:0000256" key="2">
    <source>
        <dbReference type="ARBA" id="ARBA00022679"/>
    </source>
</evidence>
<accession>A0A8J3T6M8</accession>
<feature type="domain" description="Glycosyltransferase subfamily 4-like N-terminal" evidence="5">
    <location>
        <begin position="15"/>
        <end position="169"/>
    </location>
</feature>
<dbReference type="Pfam" id="PF13439">
    <property type="entry name" value="Glyco_transf_4"/>
    <property type="match status" value="1"/>
</dbReference>
<dbReference type="RefSeq" id="WP_203876304.1">
    <property type="nucleotide sequence ID" value="NZ_BOOK01000029.1"/>
</dbReference>
<dbReference type="Gene3D" id="3.40.50.2000">
    <property type="entry name" value="Glycogen Phosphorylase B"/>
    <property type="match status" value="2"/>
</dbReference>